<dbReference type="AlphaFoldDB" id="K0TCS0"/>
<name>K0TCS0_THAOC</name>
<evidence type="ECO:0000256" key="1">
    <source>
        <dbReference type="SAM" id="MobiDB-lite"/>
    </source>
</evidence>
<evidence type="ECO:0000313" key="3">
    <source>
        <dbReference type="Proteomes" id="UP000266841"/>
    </source>
</evidence>
<reference evidence="2 3" key="1">
    <citation type="journal article" date="2012" name="Genome Biol.">
        <title>Genome and low-iron response of an oceanic diatom adapted to chronic iron limitation.</title>
        <authorList>
            <person name="Lommer M."/>
            <person name="Specht M."/>
            <person name="Roy A.S."/>
            <person name="Kraemer L."/>
            <person name="Andreson R."/>
            <person name="Gutowska M.A."/>
            <person name="Wolf J."/>
            <person name="Bergner S.V."/>
            <person name="Schilhabel M.B."/>
            <person name="Klostermeier U.C."/>
            <person name="Beiko R.G."/>
            <person name="Rosenstiel P."/>
            <person name="Hippler M."/>
            <person name="Laroche J."/>
        </authorList>
    </citation>
    <scope>NUCLEOTIDE SEQUENCE [LARGE SCALE GENOMIC DNA]</scope>
    <source>
        <strain evidence="2 3">CCMP1005</strain>
    </source>
</reference>
<gene>
    <name evidence="2" type="ORF">THAOC_03101</name>
</gene>
<proteinExistence type="predicted"/>
<feature type="compositionally biased region" description="Polar residues" evidence="1">
    <location>
        <begin position="1"/>
        <end position="10"/>
    </location>
</feature>
<organism evidence="2 3">
    <name type="scientific">Thalassiosira oceanica</name>
    <name type="common">Marine diatom</name>
    <dbReference type="NCBI Taxonomy" id="159749"/>
    <lineage>
        <taxon>Eukaryota</taxon>
        <taxon>Sar</taxon>
        <taxon>Stramenopiles</taxon>
        <taxon>Ochrophyta</taxon>
        <taxon>Bacillariophyta</taxon>
        <taxon>Coscinodiscophyceae</taxon>
        <taxon>Thalassiosirophycidae</taxon>
        <taxon>Thalassiosirales</taxon>
        <taxon>Thalassiosiraceae</taxon>
        <taxon>Thalassiosira</taxon>
    </lineage>
</organism>
<evidence type="ECO:0000313" key="2">
    <source>
        <dbReference type="EMBL" id="EJK75185.1"/>
    </source>
</evidence>
<feature type="compositionally biased region" description="Polar residues" evidence="1">
    <location>
        <begin position="78"/>
        <end position="87"/>
    </location>
</feature>
<sequence length="87" mass="8946">QGSEGFQEATQPEEAARGARLASQAPLGSAKAQTDTSISQLRHSKGELKGIGRWPDTSGAAAHACATSHKLPSPPIHSCSNVCQPIA</sequence>
<comment type="caution">
    <text evidence="2">The sequence shown here is derived from an EMBL/GenBank/DDBJ whole genome shotgun (WGS) entry which is preliminary data.</text>
</comment>
<dbReference type="Proteomes" id="UP000266841">
    <property type="component" value="Unassembled WGS sequence"/>
</dbReference>
<accession>K0TCS0</accession>
<dbReference type="EMBL" id="AGNL01003087">
    <property type="protein sequence ID" value="EJK75185.1"/>
    <property type="molecule type" value="Genomic_DNA"/>
</dbReference>
<keyword evidence="3" id="KW-1185">Reference proteome</keyword>
<feature type="compositionally biased region" description="Polar residues" evidence="1">
    <location>
        <begin position="31"/>
        <end position="41"/>
    </location>
</feature>
<feature type="region of interest" description="Disordered" evidence="1">
    <location>
        <begin position="1"/>
        <end position="87"/>
    </location>
</feature>
<feature type="non-terminal residue" evidence="2">
    <location>
        <position position="1"/>
    </location>
</feature>
<protein>
    <submittedName>
        <fullName evidence="2">Uncharacterized protein</fullName>
    </submittedName>
</protein>